<protein>
    <recommendedName>
        <fullName evidence="2">Endonuclease/exonuclease/phosphatase domain-containing protein</fullName>
    </recommendedName>
</protein>
<comment type="caution">
    <text evidence="3">The sequence shown here is derived from an EMBL/GenBank/DDBJ whole genome shotgun (WGS) entry which is preliminary data.</text>
</comment>
<proteinExistence type="predicted"/>
<dbReference type="PANTHER" id="PTHR12121">
    <property type="entry name" value="CARBON CATABOLITE REPRESSOR PROTEIN 4"/>
    <property type="match status" value="1"/>
</dbReference>
<dbReference type="InterPro" id="IPR005135">
    <property type="entry name" value="Endo/exonuclease/phosphatase"/>
</dbReference>
<keyword evidence="4" id="KW-1185">Reference proteome</keyword>
<reference evidence="4" key="1">
    <citation type="submission" date="2017-05" db="EMBL/GenBank/DDBJ databases">
        <authorList>
            <person name="Barney B.M."/>
        </authorList>
    </citation>
    <scope>NUCLEOTIDE SEQUENCE [LARGE SCALE GENOMIC DNA]</scope>
    <source>
        <strain evidence="4">PSBB022</strain>
    </source>
</reference>
<feature type="domain" description="Endonuclease/exonuclease/phosphatase" evidence="2">
    <location>
        <begin position="31"/>
        <end position="274"/>
    </location>
</feature>
<dbReference type="GO" id="GO:0000175">
    <property type="term" value="F:3'-5'-RNA exonuclease activity"/>
    <property type="evidence" value="ECO:0007669"/>
    <property type="project" value="TreeGrafter"/>
</dbReference>
<dbReference type="InterPro" id="IPR036691">
    <property type="entry name" value="Endo/exonu/phosph_ase_sf"/>
</dbReference>
<organism evidence="3 4">
    <name type="scientific">Cellvibrio mixtus</name>
    <dbReference type="NCBI Taxonomy" id="39650"/>
    <lineage>
        <taxon>Bacteria</taxon>
        <taxon>Pseudomonadati</taxon>
        <taxon>Pseudomonadota</taxon>
        <taxon>Gammaproteobacteria</taxon>
        <taxon>Cellvibrionales</taxon>
        <taxon>Cellvibrionaceae</taxon>
        <taxon>Cellvibrio</taxon>
    </lineage>
</organism>
<dbReference type="PANTHER" id="PTHR12121:SF36">
    <property type="entry name" value="ENDONUCLEASE_EXONUCLEASE_PHOSPHATASE DOMAIN-CONTAINING PROTEIN"/>
    <property type="match status" value="1"/>
</dbReference>
<dbReference type="AlphaFoldDB" id="A0A266Q8Z8"/>
<dbReference type="InterPro" id="IPR050410">
    <property type="entry name" value="CCR4/nocturin_mRNA_transcr"/>
</dbReference>
<dbReference type="EMBL" id="NHNI01000001">
    <property type="protein sequence ID" value="OZY86367.1"/>
    <property type="molecule type" value="Genomic_DNA"/>
</dbReference>
<evidence type="ECO:0000256" key="1">
    <source>
        <dbReference type="SAM" id="SignalP"/>
    </source>
</evidence>
<sequence length="295" mass="32778">MKRIILIFFLLAVTASALTTTAFAKNTVTVMSYNIRCGLCEPAENPHNWEKRKYFVAHLIKTHDPDVIGLQEAEIFQVEDLVEMLDDYSWTGVGRSDGKDKGEANAILFRTERFSLQAQQTLWLSQTPLKPSLGWDAAYRRTLTIAKLLDAQSKQLFYALNTHLDNEGETARQEGAQLLLAEIAKIDAASPLVVTGDFNLIATSTTYGIITQTLADAEKISITPAVGGTNTYNGFGENKEPNNKIDFIFVKKSMKVKSHQIDTTIYNNIYPSDHYPIIVTVDTAVTPVDSLLIAE</sequence>
<dbReference type="SUPFAM" id="SSF56219">
    <property type="entry name" value="DNase I-like"/>
    <property type="match status" value="1"/>
</dbReference>
<feature type="signal peptide" evidence="1">
    <location>
        <begin position="1"/>
        <end position="24"/>
    </location>
</feature>
<dbReference type="CDD" id="cd09083">
    <property type="entry name" value="EEP-1"/>
    <property type="match status" value="1"/>
</dbReference>
<evidence type="ECO:0000313" key="4">
    <source>
        <dbReference type="Proteomes" id="UP000216101"/>
    </source>
</evidence>
<keyword evidence="1" id="KW-0732">Signal</keyword>
<name>A0A266Q8Z8_9GAMM</name>
<accession>A0A266Q8Z8</accession>
<dbReference type="Pfam" id="PF03372">
    <property type="entry name" value="Exo_endo_phos"/>
    <property type="match status" value="1"/>
</dbReference>
<evidence type="ECO:0000313" key="3">
    <source>
        <dbReference type="EMBL" id="OZY86367.1"/>
    </source>
</evidence>
<evidence type="ECO:0000259" key="2">
    <source>
        <dbReference type="Pfam" id="PF03372"/>
    </source>
</evidence>
<dbReference type="Proteomes" id="UP000216101">
    <property type="component" value="Unassembled WGS sequence"/>
</dbReference>
<dbReference type="RefSeq" id="WP_094984045.1">
    <property type="nucleotide sequence ID" value="NZ_NHNI01000001.1"/>
</dbReference>
<feature type="chain" id="PRO_5012334148" description="Endonuclease/exonuclease/phosphatase domain-containing protein" evidence="1">
    <location>
        <begin position="25"/>
        <end position="295"/>
    </location>
</feature>
<dbReference type="Gene3D" id="3.60.10.10">
    <property type="entry name" value="Endonuclease/exonuclease/phosphatase"/>
    <property type="match status" value="1"/>
</dbReference>
<gene>
    <name evidence="3" type="ORF">CBP51_04890</name>
</gene>